<accession>A0A2H5BQT1</accession>
<protein>
    <submittedName>
        <fullName evidence="1">Putative portal protein</fullName>
    </submittedName>
</protein>
<dbReference type="EMBL" id="MG676466">
    <property type="protein sequence ID" value="AUG88516.1"/>
    <property type="molecule type" value="Genomic_DNA"/>
</dbReference>
<gene>
    <name evidence="1" type="primary">TC6_005</name>
</gene>
<organism evidence="1 2">
    <name type="scientific">Pseudomonas phage TC6</name>
    <dbReference type="NCBI Taxonomy" id="2060947"/>
    <lineage>
        <taxon>Viruses</taxon>
        <taxon>Duplodnaviria</taxon>
        <taxon>Heunggongvirae</taxon>
        <taxon>Uroviricota</taxon>
        <taxon>Caudoviricetes</taxon>
        <taxon>Zobellviridae</taxon>
        <taxon>Paundecimvirus</taxon>
        <taxon>Paundecimvirus PA11</taxon>
    </lineage>
</organism>
<reference evidence="1 2" key="1">
    <citation type="submission" date="2017-12" db="EMBL/GenBank/DDBJ databases">
        <title>Genomic identification of Pseudomonas aeruginosa phage TC6.</title>
        <authorList>
            <person name="Lu S."/>
            <person name="Tang C."/>
            <person name="Deng C."/>
            <person name="Zhang Y."/>
            <person name="Xiao C."/>
        </authorList>
    </citation>
    <scope>NUCLEOTIDE SEQUENCE [LARGE SCALE GENOMIC DNA]</scope>
</reference>
<proteinExistence type="predicted"/>
<sequence>MSTKVAELNSLLVRDSSAQWVAYLWDRFNNQRRQKIEEWKELRNYVFATDTTTTSNQGLPWKNSTTLPKLCQIRDNLHSNYFSSLFPNDDWLRWVGYGKGDSTKTKAKAIQAYMSNKCRESHFRTEVSKLIYDYIDYGNAFATVSFEAKYKEMPDGTLVPDYIGPRLVRISPLDIVFNPLATSISDTFKIVRSVKTKGELMRLAQDEPEQSYWLEALKRREEICRHLGGYSVEDFDKAAGFDVDGFGNLYEYYMSDWVEILEFYGDYHDKETGELQTNRIITVVDRSTEVRNESIPTWFGSAPIYHVGWRFRPDNLWAMGPLDNLVGMQYRIDHLENAKADAVDLIIQPPLKIIGEVEEFVWGPSAEIHLDQGGDVQEVAKNVNYIINADNQIQMLEDRMELYAGAPREAMGIRTPGEKTAFEVQQLGNAAGRIFQEKVTTFEVELLEPVLNAMLETATRNMDGSDVIRVMDTDLGVKEFMSVTREDITANGKIRPIGARHFGKQAQDLQNLVGIFNSQIGQMILPHTSGKALATFVDDVTGLQGYEIFRPNVAVAEQAETQSLVAQAQEDLQLQAQMPAEGAI</sequence>
<dbReference type="Proteomes" id="UP000241282">
    <property type="component" value="Segment"/>
</dbReference>
<name>A0A2H5BQT1_9CAUD</name>
<evidence type="ECO:0000313" key="2">
    <source>
        <dbReference type="Proteomes" id="UP000241282"/>
    </source>
</evidence>
<evidence type="ECO:0000313" key="1">
    <source>
        <dbReference type="EMBL" id="AUG88516.1"/>
    </source>
</evidence>